<keyword evidence="8" id="KW-0464">Manganese</keyword>
<evidence type="ECO:0000256" key="4">
    <source>
        <dbReference type="ARBA" id="ARBA00022723"/>
    </source>
</evidence>
<dbReference type="SMART" id="SM00332">
    <property type="entry name" value="PP2Cc"/>
    <property type="match status" value="1"/>
</dbReference>
<comment type="cofactor">
    <cofactor evidence="1">
        <name>Mn(2+)</name>
        <dbReference type="ChEBI" id="CHEBI:29035"/>
    </cofactor>
</comment>
<protein>
    <recommendedName>
        <fullName evidence="3">protein-serine/threonine phosphatase</fullName>
        <ecNumber evidence="3">3.1.3.16</ecNumber>
    </recommendedName>
</protein>
<evidence type="ECO:0000259" key="9">
    <source>
        <dbReference type="PROSITE" id="PS51746"/>
    </source>
</evidence>
<evidence type="ECO:0000256" key="2">
    <source>
        <dbReference type="ARBA" id="ARBA00006702"/>
    </source>
</evidence>
<keyword evidence="5" id="KW-0378">Hydrolase</keyword>
<feature type="domain" description="PPM-type phosphatase" evidence="9">
    <location>
        <begin position="7"/>
        <end position="276"/>
    </location>
</feature>
<keyword evidence="6" id="KW-0460">Magnesium</keyword>
<keyword evidence="7" id="KW-0904">Protein phosphatase</keyword>
<dbReference type="InterPro" id="IPR036457">
    <property type="entry name" value="PPM-type-like_dom_sf"/>
</dbReference>
<evidence type="ECO:0000256" key="5">
    <source>
        <dbReference type="ARBA" id="ARBA00022801"/>
    </source>
</evidence>
<dbReference type="GO" id="GO:0004722">
    <property type="term" value="F:protein serine/threonine phosphatase activity"/>
    <property type="evidence" value="ECO:0007669"/>
    <property type="project" value="UniProtKB-EC"/>
</dbReference>
<name>A0A9N9AD22_9GLOM</name>
<evidence type="ECO:0000256" key="8">
    <source>
        <dbReference type="ARBA" id="ARBA00023211"/>
    </source>
</evidence>
<dbReference type="SUPFAM" id="SSF81606">
    <property type="entry name" value="PP2C-like"/>
    <property type="match status" value="1"/>
</dbReference>
<evidence type="ECO:0000313" key="11">
    <source>
        <dbReference type="Proteomes" id="UP000789706"/>
    </source>
</evidence>
<dbReference type="Proteomes" id="UP000789706">
    <property type="component" value="Unassembled WGS sequence"/>
</dbReference>
<dbReference type="InterPro" id="IPR015655">
    <property type="entry name" value="PP2C"/>
</dbReference>
<dbReference type="PANTHER" id="PTHR13832:SF803">
    <property type="entry name" value="PROTEIN PHOSPHATASE 1G"/>
    <property type="match status" value="1"/>
</dbReference>
<dbReference type="InterPro" id="IPR001932">
    <property type="entry name" value="PPM-type_phosphatase-like_dom"/>
</dbReference>
<evidence type="ECO:0000256" key="3">
    <source>
        <dbReference type="ARBA" id="ARBA00013081"/>
    </source>
</evidence>
<dbReference type="CDD" id="cd00143">
    <property type="entry name" value="PP2Cc"/>
    <property type="match status" value="1"/>
</dbReference>
<comment type="similarity">
    <text evidence="2">Belongs to the PP2C family.</text>
</comment>
<organism evidence="10 11">
    <name type="scientific">Diversispora eburnea</name>
    <dbReference type="NCBI Taxonomy" id="1213867"/>
    <lineage>
        <taxon>Eukaryota</taxon>
        <taxon>Fungi</taxon>
        <taxon>Fungi incertae sedis</taxon>
        <taxon>Mucoromycota</taxon>
        <taxon>Glomeromycotina</taxon>
        <taxon>Glomeromycetes</taxon>
        <taxon>Diversisporales</taxon>
        <taxon>Diversisporaceae</taxon>
        <taxon>Diversispora</taxon>
    </lineage>
</organism>
<dbReference type="EMBL" id="CAJVPK010000544">
    <property type="protein sequence ID" value="CAG8524397.1"/>
    <property type="molecule type" value="Genomic_DNA"/>
</dbReference>
<evidence type="ECO:0000256" key="1">
    <source>
        <dbReference type="ARBA" id="ARBA00001936"/>
    </source>
</evidence>
<dbReference type="Gene3D" id="3.60.40.10">
    <property type="entry name" value="PPM-type phosphatase domain"/>
    <property type="match status" value="1"/>
</dbReference>
<dbReference type="AlphaFoldDB" id="A0A9N9AD22"/>
<dbReference type="EC" id="3.1.3.16" evidence="3"/>
<dbReference type="OrthoDB" id="659at2759"/>
<reference evidence="10" key="1">
    <citation type="submission" date="2021-06" db="EMBL/GenBank/DDBJ databases">
        <authorList>
            <person name="Kallberg Y."/>
            <person name="Tangrot J."/>
            <person name="Rosling A."/>
        </authorList>
    </citation>
    <scope>NUCLEOTIDE SEQUENCE</scope>
    <source>
        <strain evidence="10">AZ414A</strain>
    </source>
</reference>
<keyword evidence="4" id="KW-0479">Metal-binding</keyword>
<evidence type="ECO:0000256" key="7">
    <source>
        <dbReference type="ARBA" id="ARBA00022912"/>
    </source>
</evidence>
<dbReference type="PANTHER" id="PTHR13832">
    <property type="entry name" value="PROTEIN PHOSPHATASE 2C"/>
    <property type="match status" value="1"/>
</dbReference>
<evidence type="ECO:0000313" key="10">
    <source>
        <dbReference type="EMBL" id="CAG8524397.1"/>
    </source>
</evidence>
<dbReference type="Pfam" id="PF00481">
    <property type="entry name" value="PP2C"/>
    <property type="match status" value="1"/>
</dbReference>
<comment type="caution">
    <text evidence="10">The sequence shown here is derived from an EMBL/GenBank/DDBJ whole genome shotgun (WGS) entry which is preliminary data.</text>
</comment>
<gene>
    <name evidence="10" type="ORF">DEBURN_LOCUS5826</name>
</gene>
<proteinExistence type="inferred from homology"/>
<sequence length="279" mass="31161">MSLVDLDVGVARLKGNRESQMDRFNVSNHYFQEKGYSLFIIFDGHGDERFSKHASENLANLIVNDNEFKAGNYERSLISAFEFEDYKLTQTLGKEISGGTTATASLFFRNKNVCYVANVGDSTAVLGSIPGGKFEPKAIPVSRDDKMSDLEEFDRLSGANAIVRKGRLIRPGHSVNMTRALGDFDFKAPKVPSGEDWISPIPHINKIELNPREDEFMILASDGLWNVFDEQTIVNEVTLCLDRGYDVHQIASALAEASVKRGNPISDNVTIILIYFVWE</sequence>
<evidence type="ECO:0000256" key="6">
    <source>
        <dbReference type="ARBA" id="ARBA00022842"/>
    </source>
</evidence>
<keyword evidence="11" id="KW-1185">Reference proteome</keyword>
<accession>A0A9N9AD22</accession>
<dbReference type="PROSITE" id="PS51746">
    <property type="entry name" value="PPM_2"/>
    <property type="match status" value="1"/>
</dbReference>
<dbReference type="GO" id="GO:0046872">
    <property type="term" value="F:metal ion binding"/>
    <property type="evidence" value="ECO:0007669"/>
    <property type="project" value="UniProtKB-KW"/>
</dbReference>